<keyword evidence="3" id="KW-0812">Transmembrane</keyword>
<dbReference type="FunFam" id="2.60.40.60:FF:000007">
    <property type="entry name" value="Protocadherin alpha 2"/>
    <property type="match status" value="1"/>
</dbReference>
<dbReference type="FunFam" id="2.60.40.60:FF:000092">
    <property type="entry name" value="Protocadherin 8"/>
    <property type="match status" value="1"/>
</dbReference>
<keyword evidence="16" id="KW-1185">Reference proteome</keyword>
<evidence type="ECO:0000256" key="3">
    <source>
        <dbReference type="ARBA" id="ARBA00022692"/>
    </source>
</evidence>
<dbReference type="Pfam" id="PF00028">
    <property type="entry name" value="Cadherin"/>
    <property type="match status" value="6"/>
</dbReference>
<evidence type="ECO:0000256" key="5">
    <source>
        <dbReference type="ARBA" id="ARBA00022729"/>
    </source>
</evidence>
<feature type="domain" description="Cadherin" evidence="14">
    <location>
        <begin position="566"/>
        <end position="671"/>
    </location>
</feature>
<dbReference type="InterPro" id="IPR050174">
    <property type="entry name" value="Protocadherin/Cadherin-CA"/>
</dbReference>
<dbReference type="InterPro" id="IPR015919">
    <property type="entry name" value="Cadherin-like_sf"/>
</dbReference>
<dbReference type="SMART" id="SM00112">
    <property type="entry name" value="CA"/>
    <property type="match status" value="7"/>
</dbReference>
<evidence type="ECO:0000256" key="7">
    <source>
        <dbReference type="ARBA" id="ARBA00022837"/>
    </source>
</evidence>
<evidence type="ECO:0000256" key="10">
    <source>
        <dbReference type="ARBA" id="ARBA00023136"/>
    </source>
</evidence>
<dbReference type="FunFam" id="2.60.40.60:FF:000020">
    <property type="entry name" value="Dachsous cadherin-related 1b"/>
    <property type="match status" value="1"/>
</dbReference>
<organism evidence="15 16">
    <name type="scientific">Ridgeia piscesae</name>
    <name type="common">Tubeworm</name>
    <dbReference type="NCBI Taxonomy" id="27915"/>
    <lineage>
        <taxon>Eukaryota</taxon>
        <taxon>Metazoa</taxon>
        <taxon>Spiralia</taxon>
        <taxon>Lophotrochozoa</taxon>
        <taxon>Annelida</taxon>
        <taxon>Polychaeta</taxon>
        <taxon>Sedentaria</taxon>
        <taxon>Canalipalpata</taxon>
        <taxon>Sabellida</taxon>
        <taxon>Siboglinidae</taxon>
        <taxon>Ridgeia</taxon>
    </lineage>
</organism>
<keyword evidence="9" id="KW-1133">Transmembrane helix</keyword>
<feature type="domain" description="Cadherin" evidence="14">
    <location>
        <begin position="143"/>
        <end position="245"/>
    </location>
</feature>
<feature type="chain" id="PRO_5042176083" description="Cadherin domain-containing protein" evidence="13">
    <location>
        <begin position="20"/>
        <end position="840"/>
    </location>
</feature>
<evidence type="ECO:0000256" key="4">
    <source>
        <dbReference type="ARBA" id="ARBA00022723"/>
    </source>
</evidence>
<dbReference type="PANTHER" id="PTHR24028">
    <property type="entry name" value="CADHERIN-87A"/>
    <property type="match status" value="1"/>
</dbReference>
<gene>
    <name evidence="15" type="ORF">NP493_341g02015</name>
</gene>
<evidence type="ECO:0000256" key="2">
    <source>
        <dbReference type="ARBA" id="ARBA00022475"/>
    </source>
</evidence>
<dbReference type="FunFam" id="2.60.40.60:FF:000123">
    <property type="entry name" value="Protocadherin beta 4"/>
    <property type="match status" value="1"/>
</dbReference>
<dbReference type="FunFam" id="2.60.40.60:FF:000002">
    <property type="entry name" value="Protocadherin alpha 2"/>
    <property type="match status" value="1"/>
</dbReference>
<keyword evidence="8" id="KW-0130">Cell adhesion</keyword>
<keyword evidence="11" id="KW-0325">Glycoprotein</keyword>
<dbReference type="FunFam" id="2.60.40.60:FF:000127">
    <property type="entry name" value="Protocadherin beta 1"/>
    <property type="match status" value="1"/>
</dbReference>
<keyword evidence="2" id="KW-1003">Cell membrane</keyword>
<evidence type="ECO:0000256" key="1">
    <source>
        <dbReference type="ARBA" id="ARBA00004251"/>
    </source>
</evidence>
<dbReference type="PRINTS" id="PR00205">
    <property type="entry name" value="CADHERIN"/>
</dbReference>
<dbReference type="InterPro" id="IPR002126">
    <property type="entry name" value="Cadherin-like_dom"/>
</dbReference>
<dbReference type="EMBL" id="JAODUO010000341">
    <property type="protein sequence ID" value="KAK2182672.1"/>
    <property type="molecule type" value="Genomic_DNA"/>
</dbReference>
<dbReference type="SUPFAM" id="SSF49313">
    <property type="entry name" value="Cadherin-like"/>
    <property type="match status" value="7"/>
</dbReference>
<evidence type="ECO:0000313" key="16">
    <source>
        <dbReference type="Proteomes" id="UP001209878"/>
    </source>
</evidence>
<sequence length="840" mass="93112">MEKLLFCGVVFILVTVGRTEEAVQLNYDIQEELAPNTFIGNVAEDARLWQRYDGSTLSKLRFSFLSQPQLDKTYFAIEDSTGIIRTMARIDRDKMCPQQKHCVVTFDIAVRPVEYLIIIKVNLEILDINDNQPLFQEWHILHEISEASVPGTSFIIPTAVDPDSGRNTIQNYELVSATRHFKLEVIQKADGSTDLQLVLQEKLDRETRDFYQMKVVAYDGGEPRRSGSVLVDITVLDTNDNKPEFENATYEVSINENIPIGKTIVKVKAIDQDSGLNGEVSYRFSAHTLQNYADLFKINKHTGEVFIVGSVDYEIGSIYLLSVEAHDKGADSMPAEATVVVRVSDMNDNAPVISINTLTSSTDAEVAENSPVGTFVAHVSVVDADDKNNGRVSCFLSNKNFKLHKLDSTEFKIVTTKKFDREVRAEQAISLTCQDRGSPPQVSVTDVVVRILDENDNVPEFENDVYSVVIEENNPVGTSVMTVQATDRDTNDNGRVRYSIESSAKELVDIDEDTGEIMAKVMFDFETVERFDFRVFATDRVNSRRTATATVELIITDTNDARPEFKQDSYSFGVFENEPVNTQVGIVQAFDTDSPPFNHFTFHLDSLHRETPEFAINPETGTITTKMVLDREKRSRYELVISAVSSNDPSSSSTASVSIFVADKNDNAPMFSFPNRVNQTVQISNTAPLGHVVAQVQAHDDDTGVNARLSYHITSGNTGDAFAIDPTSGVITVDCDLDYLVGDEFQLQVLVQDGGEPQLSNKAKLFMVPNGGTGHRQNGTKANPNPYVTAVNVDKMTKGNGEQASDNLAWNYETSPTSVSSPKVLSNLPTPTIEFGFTGE</sequence>
<reference evidence="15" key="1">
    <citation type="journal article" date="2023" name="Mol. Biol. Evol.">
        <title>Third-Generation Sequencing Reveals the Adaptive Role of the Epigenome in Three Deep-Sea Polychaetes.</title>
        <authorList>
            <person name="Perez M."/>
            <person name="Aroh O."/>
            <person name="Sun Y."/>
            <person name="Lan Y."/>
            <person name="Juniper S.K."/>
            <person name="Young C.R."/>
            <person name="Angers B."/>
            <person name="Qian P.Y."/>
        </authorList>
    </citation>
    <scope>NUCLEOTIDE SEQUENCE</scope>
    <source>
        <strain evidence="15">R07B-5</strain>
    </source>
</reference>
<keyword evidence="10" id="KW-0472">Membrane</keyword>
<keyword evidence="6" id="KW-0677">Repeat</keyword>
<comment type="subcellular location">
    <subcellularLocation>
        <location evidence="1">Cell membrane</location>
        <topology evidence="1">Single-pass type I membrane protein</topology>
    </subcellularLocation>
</comment>
<keyword evidence="7 12" id="KW-0106">Calcium</keyword>
<accession>A0AAD9L4F8</accession>
<feature type="domain" description="Cadherin" evidence="14">
    <location>
        <begin position="358"/>
        <end position="461"/>
    </location>
</feature>
<dbReference type="GO" id="GO:0007156">
    <property type="term" value="P:homophilic cell adhesion via plasma membrane adhesion molecules"/>
    <property type="evidence" value="ECO:0007669"/>
    <property type="project" value="InterPro"/>
</dbReference>
<evidence type="ECO:0000256" key="9">
    <source>
        <dbReference type="ARBA" id="ARBA00022989"/>
    </source>
</evidence>
<keyword evidence="4" id="KW-0479">Metal-binding</keyword>
<feature type="domain" description="Cadherin" evidence="14">
    <location>
        <begin position="21"/>
        <end position="135"/>
    </location>
</feature>
<dbReference type="Pfam" id="PF08266">
    <property type="entry name" value="Cadherin_2"/>
    <property type="match status" value="1"/>
</dbReference>
<evidence type="ECO:0000313" key="15">
    <source>
        <dbReference type="EMBL" id="KAK2182672.1"/>
    </source>
</evidence>
<evidence type="ECO:0000259" key="14">
    <source>
        <dbReference type="PROSITE" id="PS50268"/>
    </source>
</evidence>
<feature type="signal peptide" evidence="13">
    <location>
        <begin position="1"/>
        <end position="19"/>
    </location>
</feature>
<evidence type="ECO:0000256" key="6">
    <source>
        <dbReference type="ARBA" id="ARBA00022737"/>
    </source>
</evidence>
<protein>
    <recommendedName>
        <fullName evidence="14">Cadherin domain-containing protein</fullName>
    </recommendedName>
</protein>
<evidence type="ECO:0000256" key="13">
    <source>
        <dbReference type="SAM" id="SignalP"/>
    </source>
</evidence>
<evidence type="ECO:0000256" key="12">
    <source>
        <dbReference type="PROSITE-ProRule" id="PRU00043"/>
    </source>
</evidence>
<dbReference type="InterPro" id="IPR020894">
    <property type="entry name" value="Cadherin_CS"/>
</dbReference>
<feature type="domain" description="Cadherin" evidence="14">
    <location>
        <begin position="462"/>
        <end position="565"/>
    </location>
</feature>
<evidence type="ECO:0000256" key="11">
    <source>
        <dbReference type="ARBA" id="ARBA00023180"/>
    </source>
</evidence>
<dbReference type="AlphaFoldDB" id="A0AAD9L4F8"/>
<dbReference type="PANTHER" id="PTHR24028:SF146">
    <property type="entry name" value="CADHERIN 96CB, ISOFORM D-RELATED"/>
    <property type="match status" value="1"/>
</dbReference>
<dbReference type="PROSITE" id="PS00232">
    <property type="entry name" value="CADHERIN_1"/>
    <property type="match status" value="4"/>
</dbReference>
<feature type="domain" description="Cadherin" evidence="14">
    <location>
        <begin position="246"/>
        <end position="353"/>
    </location>
</feature>
<feature type="domain" description="Cadherin" evidence="14">
    <location>
        <begin position="675"/>
        <end position="788"/>
    </location>
</feature>
<dbReference type="Proteomes" id="UP001209878">
    <property type="component" value="Unassembled WGS sequence"/>
</dbReference>
<dbReference type="CDD" id="cd11304">
    <property type="entry name" value="Cadherin_repeat"/>
    <property type="match status" value="7"/>
</dbReference>
<dbReference type="GO" id="GO:0005886">
    <property type="term" value="C:plasma membrane"/>
    <property type="evidence" value="ECO:0007669"/>
    <property type="project" value="UniProtKB-SubCell"/>
</dbReference>
<proteinExistence type="predicted"/>
<evidence type="ECO:0000256" key="8">
    <source>
        <dbReference type="ARBA" id="ARBA00022889"/>
    </source>
</evidence>
<dbReference type="InterPro" id="IPR013164">
    <property type="entry name" value="Cadherin_N"/>
</dbReference>
<dbReference type="PROSITE" id="PS50268">
    <property type="entry name" value="CADHERIN_2"/>
    <property type="match status" value="7"/>
</dbReference>
<name>A0AAD9L4F8_RIDPI</name>
<dbReference type="GO" id="GO:0005509">
    <property type="term" value="F:calcium ion binding"/>
    <property type="evidence" value="ECO:0007669"/>
    <property type="project" value="UniProtKB-UniRule"/>
</dbReference>
<dbReference type="Gene3D" id="2.60.40.60">
    <property type="entry name" value="Cadherins"/>
    <property type="match status" value="7"/>
</dbReference>
<keyword evidence="5 13" id="KW-0732">Signal</keyword>
<comment type="caution">
    <text evidence="15">The sequence shown here is derived from an EMBL/GenBank/DDBJ whole genome shotgun (WGS) entry which is preliminary data.</text>
</comment>